<organism evidence="3">
    <name type="scientific">uncultured virus</name>
    <dbReference type="NCBI Taxonomy" id="340016"/>
    <lineage>
        <taxon>Viruses</taxon>
        <taxon>environmental samples</taxon>
    </lineage>
</organism>
<proteinExistence type="inferred from homology"/>
<dbReference type="GO" id="GO:0051087">
    <property type="term" value="F:protein-folding chaperone binding"/>
    <property type="evidence" value="ECO:0007669"/>
    <property type="project" value="TreeGrafter"/>
</dbReference>
<reference evidence="3" key="1">
    <citation type="submission" date="2016-03" db="EMBL/GenBank/DDBJ databases">
        <title>Novel chaperonins are prevalent in the virioplankton and link to viral biology and ecology.</title>
        <authorList>
            <person name="Marine R.L."/>
            <person name="Nasko D.J."/>
            <person name="Polson S.W."/>
            <person name="Wommack K.E."/>
        </authorList>
    </citation>
    <scope>NUCLEOTIDE SEQUENCE</scope>
</reference>
<dbReference type="EMBL" id="KU971099">
    <property type="protein sequence ID" value="ASN63693.1"/>
    <property type="molecule type" value="Genomic_DNA"/>
</dbReference>
<dbReference type="GO" id="GO:0044183">
    <property type="term" value="F:protein folding chaperone"/>
    <property type="evidence" value="ECO:0007669"/>
    <property type="project" value="InterPro"/>
</dbReference>
<dbReference type="InterPro" id="IPR037124">
    <property type="entry name" value="Chaperonin_GroES_sf"/>
</dbReference>
<dbReference type="PANTHER" id="PTHR10772">
    <property type="entry name" value="10 KDA HEAT SHOCK PROTEIN"/>
    <property type="match status" value="1"/>
</dbReference>
<gene>
    <name evidence="3" type="primary">groES</name>
</gene>
<dbReference type="GO" id="GO:0005524">
    <property type="term" value="F:ATP binding"/>
    <property type="evidence" value="ECO:0007669"/>
    <property type="project" value="InterPro"/>
</dbReference>
<dbReference type="InterPro" id="IPR020818">
    <property type="entry name" value="Chaperonin_GroES"/>
</dbReference>
<dbReference type="InterPro" id="IPR011032">
    <property type="entry name" value="GroES-like_sf"/>
</dbReference>
<evidence type="ECO:0000313" key="3">
    <source>
        <dbReference type="EMBL" id="ASN63693.1"/>
    </source>
</evidence>
<dbReference type="Pfam" id="PF00166">
    <property type="entry name" value="Cpn10"/>
    <property type="match status" value="1"/>
</dbReference>
<dbReference type="SMART" id="SM00883">
    <property type="entry name" value="Cpn10"/>
    <property type="match status" value="1"/>
</dbReference>
<dbReference type="PANTHER" id="PTHR10772:SF58">
    <property type="entry name" value="CO-CHAPERONIN GROES"/>
    <property type="match status" value="1"/>
</dbReference>
<name>A0A221S4E4_9VIRU</name>
<dbReference type="GO" id="GO:0051082">
    <property type="term" value="F:unfolded protein binding"/>
    <property type="evidence" value="ECO:0007669"/>
    <property type="project" value="TreeGrafter"/>
</dbReference>
<evidence type="ECO:0000256" key="1">
    <source>
        <dbReference type="ARBA" id="ARBA00006975"/>
    </source>
</evidence>
<dbReference type="Gene3D" id="2.30.33.40">
    <property type="entry name" value="GroES chaperonin"/>
    <property type="match status" value="1"/>
</dbReference>
<keyword evidence="2" id="KW-0143">Chaperone</keyword>
<dbReference type="SUPFAM" id="SSF50129">
    <property type="entry name" value="GroES-like"/>
    <property type="match status" value="1"/>
</dbReference>
<evidence type="ECO:0000256" key="2">
    <source>
        <dbReference type="ARBA" id="ARBA00023186"/>
    </source>
</evidence>
<dbReference type="CDD" id="cd00320">
    <property type="entry name" value="cpn10"/>
    <property type="match status" value="1"/>
</dbReference>
<sequence length="102" mass="11361">MNKNVFQPIGDKLICLPVEQEQMSTGGIYLPDVDDKKSLKATVVAAGPGFWAGVDLFVNTTLKPGDTVVYQRFAAQVVEFEDTEYHVIQERDVITKLVTENE</sequence>
<protein>
    <submittedName>
        <fullName evidence="3">Co-chaperonin GroES</fullName>
    </submittedName>
</protein>
<dbReference type="GO" id="GO:0046872">
    <property type="term" value="F:metal ion binding"/>
    <property type="evidence" value="ECO:0007669"/>
    <property type="project" value="TreeGrafter"/>
</dbReference>
<comment type="similarity">
    <text evidence="1">Belongs to the GroES chaperonin family.</text>
</comment>
<dbReference type="PRINTS" id="PR00297">
    <property type="entry name" value="CHAPERONIN10"/>
</dbReference>
<accession>A0A221S4E4</accession>